<dbReference type="SUPFAM" id="SSF51735">
    <property type="entry name" value="NAD(P)-binding Rossmann-fold domains"/>
    <property type="match status" value="1"/>
</dbReference>
<dbReference type="GeneID" id="23563971"/>
<dbReference type="FunFam" id="3.40.50.720:FF:000121">
    <property type="entry name" value="Prostaglandin reductase 2"/>
    <property type="match status" value="1"/>
</dbReference>
<evidence type="ECO:0000313" key="4">
    <source>
        <dbReference type="Proteomes" id="UP000000561"/>
    </source>
</evidence>
<dbReference type="EMBL" id="CM003148">
    <property type="protein sequence ID" value="KIS68461.1"/>
    <property type="molecule type" value="Genomic_DNA"/>
</dbReference>
<keyword evidence="4" id="KW-1185">Reference proteome</keyword>
<dbReference type="OMA" id="EEKCRYA"/>
<dbReference type="GO" id="GO:0016628">
    <property type="term" value="F:oxidoreductase activity, acting on the CH-CH group of donors, NAD or NADP as acceptor"/>
    <property type="evidence" value="ECO:0007669"/>
    <property type="project" value="InterPro"/>
</dbReference>
<keyword evidence="1" id="KW-0560">Oxidoreductase</keyword>
<sequence length="363" mass="39699">MSFAIPSQQTQIVLRERPTAAIKDSLGENDSTYEKRTVPVPQESELKDGEVLVRVEYVSLDPAMRGWLRDARSYLPPVQIGEVMRAGGVGVIVASKFPGLSKGDQISGTLGWQQYARVPGKSVEKRSIREGSSLLDYLGPLGSSGQTAYWGIFDVAAIKKDDVVVVTGAAGSVGSVAVQLAKLKGCKVIAVAGADDKCQWLKDSLGADEALNYKDPNFKKTYREIVTKKYGYIDAIFENVGGDILDMSLLCMKPHARIALCGAISDYNNPKPNGLKNYQTIIAMRIKLQGFIVFDYAKRYSEAEDDMAKWMKEGKLARKFHVVGEELDAKAREHGKSLEQCPKALNDLFAGKNVGKMVVKVAP</sequence>
<dbReference type="CDD" id="cd05288">
    <property type="entry name" value="PGDH"/>
    <property type="match status" value="1"/>
</dbReference>
<dbReference type="Pfam" id="PF16884">
    <property type="entry name" value="ADH_N_2"/>
    <property type="match status" value="1"/>
</dbReference>
<dbReference type="InterPro" id="IPR013149">
    <property type="entry name" value="ADH-like_C"/>
</dbReference>
<dbReference type="Proteomes" id="UP000000561">
    <property type="component" value="Chromosome 9"/>
</dbReference>
<evidence type="ECO:0000313" key="3">
    <source>
        <dbReference type="EMBL" id="KIS68461.1"/>
    </source>
</evidence>
<proteinExistence type="predicted"/>
<dbReference type="SMART" id="SM00829">
    <property type="entry name" value="PKS_ER"/>
    <property type="match status" value="1"/>
</dbReference>
<dbReference type="PANTHER" id="PTHR43205:SF42">
    <property type="entry name" value="ALCOHOL DEHYDROGENASE, ZINC-CONTAINING (AFU_ORTHOLOGUE AFUA_7G04530)"/>
    <property type="match status" value="1"/>
</dbReference>
<accession>A0A0D1DXY2</accession>
<name>A0A0D1DXY2_MYCMD</name>
<dbReference type="KEGG" id="uma:UMAG_03548"/>
<dbReference type="InterPro" id="IPR045010">
    <property type="entry name" value="MDR_fam"/>
</dbReference>
<gene>
    <name evidence="3" type="ORF">UMAG_03548</name>
</gene>
<dbReference type="Gene3D" id="3.40.50.720">
    <property type="entry name" value="NAD(P)-binding Rossmann-like Domain"/>
    <property type="match status" value="1"/>
</dbReference>
<dbReference type="AlphaFoldDB" id="A0A0D1DXY2"/>
<dbReference type="InterPro" id="IPR041694">
    <property type="entry name" value="ADH_N_2"/>
</dbReference>
<dbReference type="InterPro" id="IPR020843">
    <property type="entry name" value="ER"/>
</dbReference>
<dbReference type="OrthoDB" id="809632at2759"/>
<dbReference type="InterPro" id="IPR011032">
    <property type="entry name" value="GroES-like_sf"/>
</dbReference>
<feature type="domain" description="Enoyl reductase (ER)" evidence="2">
    <location>
        <begin position="27"/>
        <end position="359"/>
    </location>
</feature>
<dbReference type="VEuPathDB" id="FungiDB:UMAG_03548"/>
<dbReference type="SUPFAM" id="SSF50129">
    <property type="entry name" value="GroES-like"/>
    <property type="match status" value="1"/>
</dbReference>
<dbReference type="Gene3D" id="3.90.180.10">
    <property type="entry name" value="Medium-chain alcohol dehydrogenases, catalytic domain"/>
    <property type="match status" value="1"/>
</dbReference>
<dbReference type="Pfam" id="PF00107">
    <property type="entry name" value="ADH_zinc_N"/>
    <property type="match status" value="1"/>
</dbReference>
<evidence type="ECO:0000259" key="2">
    <source>
        <dbReference type="SMART" id="SM00829"/>
    </source>
</evidence>
<dbReference type="RefSeq" id="XP_011389984.1">
    <property type="nucleotide sequence ID" value="XM_011391682.1"/>
</dbReference>
<evidence type="ECO:0000256" key="1">
    <source>
        <dbReference type="ARBA" id="ARBA00023002"/>
    </source>
</evidence>
<dbReference type="PANTHER" id="PTHR43205">
    <property type="entry name" value="PROSTAGLANDIN REDUCTASE"/>
    <property type="match status" value="1"/>
</dbReference>
<dbReference type="eggNOG" id="KOG1196">
    <property type="taxonomic scope" value="Eukaryota"/>
</dbReference>
<organism evidence="3 4">
    <name type="scientific">Mycosarcoma maydis</name>
    <name type="common">Corn smut fungus</name>
    <name type="synonym">Ustilago maydis</name>
    <dbReference type="NCBI Taxonomy" id="5270"/>
    <lineage>
        <taxon>Eukaryota</taxon>
        <taxon>Fungi</taxon>
        <taxon>Dikarya</taxon>
        <taxon>Basidiomycota</taxon>
        <taxon>Ustilaginomycotina</taxon>
        <taxon>Ustilaginomycetes</taxon>
        <taxon>Ustilaginales</taxon>
        <taxon>Ustilaginaceae</taxon>
        <taxon>Mycosarcoma</taxon>
    </lineage>
</organism>
<dbReference type="InParanoid" id="A0A0D1DXY2"/>
<dbReference type="InterPro" id="IPR036291">
    <property type="entry name" value="NAD(P)-bd_dom_sf"/>
</dbReference>
<reference evidence="3 4" key="1">
    <citation type="journal article" date="2006" name="Nature">
        <title>Insights from the genome of the biotrophic fungal plant pathogen Ustilago maydis.</title>
        <authorList>
            <person name="Kamper J."/>
            <person name="Kahmann R."/>
            <person name="Bolker M."/>
            <person name="Ma L.J."/>
            <person name="Brefort T."/>
            <person name="Saville B.J."/>
            <person name="Banuett F."/>
            <person name="Kronstad J.W."/>
            <person name="Gold S.E."/>
            <person name="Muller O."/>
            <person name="Perlin M.H."/>
            <person name="Wosten H.A."/>
            <person name="de Vries R."/>
            <person name="Ruiz-Herrera J."/>
            <person name="Reynaga-Pena C.G."/>
            <person name="Snetselaar K."/>
            <person name="McCann M."/>
            <person name="Perez-Martin J."/>
            <person name="Feldbrugge M."/>
            <person name="Basse C.W."/>
            <person name="Steinberg G."/>
            <person name="Ibeas J.I."/>
            <person name="Holloman W."/>
            <person name="Guzman P."/>
            <person name="Farman M."/>
            <person name="Stajich J.E."/>
            <person name="Sentandreu R."/>
            <person name="Gonzalez-Prieto J.M."/>
            <person name="Kennell J.C."/>
            <person name="Molina L."/>
            <person name="Schirawski J."/>
            <person name="Mendoza-Mendoza A."/>
            <person name="Greilinger D."/>
            <person name="Munch K."/>
            <person name="Rossel N."/>
            <person name="Scherer M."/>
            <person name="Vranes M."/>
            <person name="Ladendorf O."/>
            <person name="Vincon V."/>
            <person name="Fuchs U."/>
            <person name="Sandrock B."/>
            <person name="Meng S."/>
            <person name="Ho E.C."/>
            <person name="Cahill M.J."/>
            <person name="Boyce K.J."/>
            <person name="Klose J."/>
            <person name="Klosterman S.J."/>
            <person name="Deelstra H.J."/>
            <person name="Ortiz-Castellanos L."/>
            <person name="Li W."/>
            <person name="Sanchez-Alonso P."/>
            <person name="Schreier P.H."/>
            <person name="Hauser-Hahn I."/>
            <person name="Vaupel M."/>
            <person name="Koopmann E."/>
            <person name="Friedrich G."/>
            <person name="Voss H."/>
            <person name="Schluter T."/>
            <person name="Margolis J."/>
            <person name="Platt D."/>
            <person name="Swimmer C."/>
            <person name="Gnirke A."/>
            <person name="Chen F."/>
            <person name="Vysotskaia V."/>
            <person name="Mannhaupt G."/>
            <person name="Guldener U."/>
            <person name="Munsterkotter M."/>
            <person name="Haase D."/>
            <person name="Oesterheld M."/>
            <person name="Mewes H.W."/>
            <person name="Mauceli E.W."/>
            <person name="DeCaprio D."/>
            <person name="Wade C.M."/>
            <person name="Butler J."/>
            <person name="Young S."/>
            <person name="Jaffe D.B."/>
            <person name="Calvo S."/>
            <person name="Nusbaum C."/>
            <person name="Galagan J."/>
            <person name="Birren B.W."/>
        </authorList>
    </citation>
    <scope>NUCLEOTIDE SEQUENCE [LARGE SCALE GENOMIC DNA]</scope>
    <source>
        <strain evidence="4">DSM 14603 / FGSC 9021 / UM521</strain>
    </source>
</reference>
<protein>
    <recommendedName>
        <fullName evidence="2">Enoyl reductase (ER) domain-containing protein</fullName>
    </recommendedName>
</protein>